<keyword evidence="2" id="KW-1185">Reference proteome</keyword>
<organism evidence="1 2">
    <name type="scientific">Byssochlamys spectabilis</name>
    <name type="common">Paecilomyces variotii</name>
    <dbReference type="NCBI Taxonomy" id="264951"/>
    <lineage>
        <taxon>Eukaryota</taxon>
        <taxon>Fungi</taxon>
        <taxon>Dikarya</taxon>
        <taxon>Ascomycota</taxon>
        <taxon>Pezizomycotina</taxon>
        <taxon>Eurotiomycetes</taxon>
        <taxon>Eurotiomycetidae</taxon>
        <taxon>Eurotiales</taxon>
        <taxon>Thermoascaceae</taxon>
        <taxon>Paecilomyces</taxon>
    </lineage>
</organism>
<comment type="caution">
    <text evidence="1">The sequence shown here is derived from an EMBL/GenBank/DDBJ whole genome shotgun (WGS) entry which is preliminary data.</text>
</comment>
<dbReference type="InterPro" id="IPR011009">
    <property type="entry name" value="Kinase-like_dom_sf"/>
</dbReference>
<evidence type="ECO:0000313" key="2">
    <source>
        <dbReference type="Proteomes" id="UP000283841"/>
    </source>
</evidence>
<evidence type="ECO:0000313" key="1">
    <source>
        <dbReference type="EMBL" id="RWQ92193.1"/>
    </source>
</evidence>
<sequence length="226" mass="26708">MRLAMELTIADINFVHVLQESDYSSIFQVTVQDKLYVLKVYHTLERSPADPTHREIQPFICESTAYARLKQHGLCQLGVVPDFHGVIKQIEPRSCQPFLDRFLKDKSLPNAILIEYIPDMEKITFSNFSISRAIKFRTILESIHKAGVYHGDLWPRNLMVQSRTERVIWIDFDRAQTFPENQTISERQAEWLRDEKELLDELLDELEQDWKDGKLSRAWPWYYVYG</sequence>
<reference evidence="1 2" key="1">
    <citation type="journal article" date="2018" name="Front. Microbiol.">
        <title>Genomic and genetic insights into a cosmopolitan fungus, Paecilomyces variotii (Eurotiales).</title>
        <authorList>
            <person name="Urquhart A.S."/>
            <person name="Mondo S.J."/>
            <person name="Makela M.R."/>
            <person name="Hane J.K."/>
            <person name="Wiebenga A."/>
            <person name="He G."/>
            <person name="Mihaltcheva S."/>
            <person name="Pangilinan J."/>
            <person name="Lipzen A."/>
            <person name="Barry K."/>
            <person name="de Vries R.P."/>
            <person name="Grigoriev I.V."/>
            <person name="Idnurm A."/>
        </authorList>
    </citation>
    <scope>NUCLEOTIDE SEQUENCE [LARGE SCALE GENOMIC DNA]</scope>
    <source>
        <strain evidence="1 2">CBS 101075</strain>
    </source>
</reference>
<dbReference type="AlphaFoldDB" id="A0A443HK23"/>
<dbReference type="Proteomes" id="UP000283841">
    <property type="component" value="Unassembled WGS sequence"/>
</dbReference>
<dbReference type="VEuPathDB" id="FungiDB:C8Q69DRAFT_480134"/>
<name>A0A443HK23_BYSSP</name>
<dbReference type="EMBL" id="RCNU01000014">
    <property type="protein sequence ID" value="RWQ92193.1"/>
    <property type="molecule type" value="Genomic_DNA"/>
</dbReference>
<dbReference type="Gene3D" id="1.10.510.10">
    <property type="entry name" value="Transferase(Phosphotransferase) domain 1"/>
    <property type="match status" value="1"/>
</dbReference>
<dbReference type="GeneID" id="39600785"/>
<accession>A0A443HK23</accession>
<dbReference type="Pfam" id="PF06293">
    <property type="entry name" value="Kdo"/>
    <property type="match status" value="1"/>
</dbReference>
<dbReference type="SUPFAM" id="SSF56112">
    <property type="entry name" value="Protein kinase-like (PK-like)"/>
    <property type="match status" value="1"/>
</dbReference>
<evidence type="ECO:0008006" key="3">
    <source>
        <dbReference type="Google" id="ProtNLM"/>
    </source>
</evidence>
<dbReference type="RefSeq" id="XP_028481838.1">
    <property type="nucleotide sequence ID" value="XM_028631508.1"/>
</dbReference>
<dbReference type="STRING" id="264951.A0A443HK23"/>
<gene>
    <name evidence="1" type="ORF">C8Q69DRAFT_480134</name>
</gene>
<protein>
    <recommendedName>
        <fullName evidence="3">Protein kinase domain-containing protein</fullName>
    </recommendedName>
</protein>
<proteinExistence type="predicted"/>